<organism evidence="2 3">
    <name type="scientific">Chitinimonas taiwanensis DSM 18899</name>
    <dbReference type="NCBI Taxonomy" id="1121279"/>
    <lineage>
        <taxon>Bacteria</taxon>
        <taxon>Pseudomonadati</taxon>
        <taxon>Pseudomonadota</taxon>
        <taxon>Betaproteobacteria</taxon>
        <taxon>Neisseriales</taxon>
        <taxon>Chitinibacteraceae</taxon>
        <taxon>Chitinimonas</taxon>
    </lineage>
</organism>
<gene>
    <name evidence="2" type="ORF">SAMN02745887_01387</name>
</gene>
<accession>A0A1K2HE46</accession>
<dbReference type="RefSeq" id="WP_175545569.1">
    <property type="nucleotide sequence ID" value="NZ_FPKR01000005.1"/>
</dbReference>
<feature type="non-terminal residue" evidence="2">
    <location>
        <position position="1"/>
    </location>
</feature>
<keyword evidence="1" id="KW-0472">Membrane</keyword>
<keyword evidence="3" id="KW-1185">Reference proteome</keyword>
<dbReference type="AlphaFoldDB" id="A0A1K2HE46"/>
<evidence type="ECO:0000313" key="3">
    <source>
        <dbReference type="Proteomes" id="UP000186513"/>
    </source>
</evidence>
<proteinExistence type="predicted"/>
<dbReference type="STRING" id="1121279.SAMN02745887_01387"/>
<evidence type="ECO:0000313" key="2">
    <source>
        <dbReference type="EMBL" id="SFZ74917.1"/>
    </source>
</evidence>
<reference evidence="2 3" key="1">
    <citation type="submission" date="2016-11" db="EMBL/GenBank/DDBJ databases">
        <authorList>
            <person name="Jaros S."/>
            <person name="Januszkiewicz K."/>
            <person name="Wedrychowicz H."/>
        </authorList>
    </citation>
    <scope>NUCLEOTIDE SEQUENCE [LARGE SCALE GENOMIC DNA]</scope>
    <source>
        <strain evidence="2 3">DSM 18899</strain>
    </source>
</reference>
<sequence>PGSERFCTLNPTSASCRPGNADFCKANSDHASCQKGSKEYCATHPGDQECATKQAEECANNSAIQNTDACKKAEQCAKQPNDPACKASDGNTNQAQSDYCKQFPNDSKCVAGSFAGNCQSGFVCKGDAVQCAIAKELHRQGCAENPTADDYEMPSKWADIVSKDGVEGSAIAGREQSTDLGSAVKIADVSGVGSTCAVRDVSIPIPSIGGINLGSVTFPTSIICTHGGAIRALMLFISAISCMWLIFTFAVKGD</sequence>
<dbReference type="EMBL" id="FPKR01000005">
    <property type="protein sequence ID" value="SFZ74917.1"/>
    <property type="molecule type" value="Genomic_DNA"/>
</dbReference>
<keyword evidence="1" id="KW-1133">Transmembrane helix</keyword>
<keyword evidence="1" id="KW-0812">Transmembrane</keyword>
<evidence type="ECO:0000256" key="1">
    <source>
        <dbReference type="SAM" id="Phobius"/>
    </source>
</evidence>
<feature type="transmembrane region" description="Helical" evidence="1">
    <location>
        <begin position="229"/>
        <end position="251"/>
    </location>
</feature>
<protein>
    <submittedName>
        <fullName evidence="2">Uncharacterized protein</fullName>
    </submittedName>
</protein>
<name>A0A1K2HE46_9NEIS</name>
<dbReference type="Proteomes" id="UP000186513">
    <property type="component" value="Unassembled WGS sequence"/>
</dbReference>